<keyword evidence="4 7" id="KW-1133">Transmembrane helix</keyword>
<feature type="region of interest" description="Disordered" evidence="6">
    <location>
        <begin position="38"/>
        <end position="64"/>
    </location>
</feature>
<keyword evidence="5 7" id="KW-0472">Membrane</keyword>
<comment type="subcellular location">
    <subcellularLocation>
        <location evidence="1">Cell membrane</location>
    </subcellularLocation>
</comment>
<proteinExistence type="predicted"/>
<gene>
    <name evidence="8" type="ORF">E4650_08765</name>
</gene>
<evidence type="ECO:0000313" key="9">
    <source>
        <dbReference type="Proteomes" id="UP000297288"/>
    </source>
</evidence>
<dbReference type="EMBL" id="SRME01000005">
    <property type="protein sequence ID" value="TGG87384.1"/>
    <property type="molecule type" value="Genomic_DNA"/>
</dbReference>
<evidence type="ECO:0000256" key="2">
    <source>
        <dbReference type="ARBA" id="ARBA00022475"/>
    </source>
</evidence>
<name>A0A4Z0VZK5_9BACT</name>
<protein>
    <recommendedName>
        <fullName evidence="10">Oxaloacetate decarboxylase, gamma chain</fullName>
    </recommendedName>
</protein>
<feature type="transmembrane region" description="Helical" evidence="7">
    <location>
        <begin position="6"/>
        <end position="29"/>
    </location>
</feature>
<dbReference type="GO" id="GO:0005886">
    <property type="term" value="C:plasma membrane"/>
    <property type="evidence" value="ECO:0007669"/>
    <property type="project" value="UniProtKB-SubCell"/>
</dbReference>
<dbReference type="RefSeq" id="WP_135403100.1">
    <property type="nucleotide sequence ID" value="NZ_SRME01000005.1"/>
</dbReference>
<evidence type="ECO:0000313" key="8">
    <source>
        <dbReference type="EMBL" id="TGG87384.1"/>
    </source>
</evidence>
<dbReference type="InterPro" id="IPR005899">
    <property type="entry name" value="Na_pump_deCOase"/>
</dbReference>
<dbReference type="Proteomes" id="UP000297288">
    <property type="component" value="Unassembled WGS sequence"/>
</dbReference>
<dbReference type="GO" id="GO:0036376">
    <property type="term" value="P:sodium ion export across plasma membrane"/>
    <property type="evidence" value="ECO:0007669"/>
    <property type="project" value="InterPro"/>
</dbReference>
<sequence length="122" mass="13848">MNNVGLITISGIFTVFTVLIILMIVYYLFGYFANRNSKNKDHIKNIPTPKETNKNPEPISKLENLESKNSDEEIAAISGAVYSIIDSSKYKIKSINKSKNVRKVNNSRWGSVPPVNTWRTNR</sequence>
<dbReference type="Pfam" id="PF04277">
    <property type="entry name" value="OAD_gamma"/>
    <property type="match status" value="1"/>
</dbReference>
<evidence type="ECO:0000256" key="7">
    <source>
        <dbReference type="SAM" id="Phobius"/>
    </source>
</evidence>
<reference evidence="8 9" key="1">
    <citation type="submission" date="2019-04" db="EMBL/GenBank/DDBJ databases">
        <title>Draft genome sequence data and analysis of a Fermenting Bacterium, Geotoga petraea strain HO-Geo1, isolated from heavy-oil petroleum reservoir in Russia.</title>
        <authorList>
            <person name="Grouzdev D.S."/>
            <person name="Semenova E.M."/>
            <person name="Sokolova D.S."/>
            <person name="Tourova T.P."/>
            <person name="Poltaraus A.B."/>
            <person name="Nazina T.N."/>
        </authorList>
    </citation>
    <scope>NUCLEOTIDE SEQUENCE [LARGE SCALE GENOMIC DNA]</scope>
    <source>
        <strain evidence="8 9">HO-Geo1</strain>
    </source>
</reference>
<evidence type="ECO:0000256" key="3">
    <source>
        <dbReference type="ARBA" id="ARBA00022692"/>
    </source>
</evidence>
<dbReference type="GO" id="GO:0015081">
    <property type="term" value="F:sodium ion transmembrane transporter activity"/>
    <property type="evidence" value="ECO:0007669"/>
    <property type="project" value="InterPro"/>
</dbReference>
<comment type="caution">
    <text evidence="8">The sequence shown here is derived from an EMBL/GenBank/DDBJ whole genome shotgun (WGS) entry which is preliminary data.</text>
</comment>
<evidence type="ECO:0000256" key="6">
    <source>
        <dbReference type="SAM" id="MobiDB-lite"/>
    </source>
</evidence>
<accession>A0A4Z0VZK5</accession>
<dbReference type="AlphaFoldDB" id="A0A4Z0VZK5"/>
<keyword evidence="3 7" id="KW-0812">Transmembrane</keyword>
<evidence type="ECO:0000256" key="4">
    <source>
        <dbReference type="ARBA" id="ARBA00022989"/>
    </source>
</evidence>
<evidence type="ECO:0008006" key="10">
    <source>
        <dbReference type="Google" id="ProtNLM"/>
    </source>
</evidence>
<organism evidence="8 9">
    <name type="scientific">Geotoga petraea</name>
    <dbReference type="NCBI Taxonomy" id="28234"/>
    <lineage>
        <taxon>Bacteria</taxon>
        <taxon>Thermotogati</taxon>
        <taxon>Thermotogota</taxon>
        <taxon>Thermotogae</taxon>
        <taxon>Petrotogales</taxon>
        <taxon>Petrotogaceae</taxon>
        <taxon>Geotoga</taxon>
    </lineage>
</organism>
<keyword evidence="2" id="KW-1003">Cell membrane</keyword>
<evidence type="ECO:0000256" key="5">
    <source>
        <dbReference type="ARBA" id="ARBA00023136"/>
    </source>
</evidence>
<evidence type="ECO:0000256" key="1">
    <source>
        <dbReference type="ARBA" id="ARBA00004236"/>
    </source>
</evidence>